<evidence type="ECO:0000313" key="7">
    <source>
        <dbReference type="EMBL" id="GGY77700.1"/>
    </source>
</evidence>
<dbReference type="GO" id="GO:0016746">
    <property type="term" value="F:acyltransferase activity"/>
    <property type="evidence" value="ECO:0007669"/>
    <property type="project" value="UniProtKB-KW"/>
</dbReference>
<dbReference type="Pfam" id="PF03279">
    <property type="entry name" value="Lip_A_acyltrans"/>
    <property type="match status" value="1"/>
</dbReference>
<accession>A0ABQ3B348</accession>
<keyword evidence="3" id="KW-0997">Cell inner membrane</keyword>
<evidence type="ECO:0000313" key="8">
    <source>
        <dbReference type="Proteomes" id="UP000619761"/>
    </source>
</evidence>
<dbReference type="InterPro" id="IPR004960">
    <property type="entry name" value="LipA_acyltrans"/>
</dbReference>
<dbReference type="PIRSF" id="PIRSF026649">
    <property type="entry name" value="MsbB"/>
    <property type="match status" value="1"/>
</dbReference>
<keyword evidence="8" id="KW-1185">Reference proteome</keyword>
<name>A0ABQ3B348_9GAMM</name>
<comment type="subcellular location">
    <subcellularLocation>
        <location evidence="1">Cell inner membrane</location>
    </subcellularLocation>
</comment>
<reference evidence="8" key="1">
    <citation type="journal article" date="2019" name="Int. J. Syst. Evol. Microbiol.">
        <title>The Global Catalogue of Microorganisms (GCM) 10K type strain sequencing project: providing services to taxonomists for standard genome sequencing and annotation.</title>
        <authorList>
            <consortium name="The Broad Institute Genomics Platform"/>
            <consortium name="The Broad Institute Genome Sequencing Center for Infectious Disease"/>
            <person name="Wu L."/>
            <person name="Ma J."/>
        </authorList>
    </citation>
    <scope>NUCLEOTIDE SEQUENCE [LARGE SCALE GENOMIC DNA]</scope>
    <source>
        <strain evidence="8">KCTC 32239</strain>
    </source>
</reference>
<sequence length="276" mass="30710">MWLAKGRSHRITLKNIRTCFPQLSPQETQKLTHQSLIETAKTAAEVSLIWRNSWSWLESKIVAVEGEDILRAELAKGRGLIALAPHLGNWEVIAPYLASVAPLTAMYQPVAIPAMDKLILAGRSKSNINMAPTNRKGVLMLLKALQQGNIVGILPDQLPKKDAGAELASFFGQETLTMSLVHSLITRTQSRAIALFAKRVPGGFKVIVLPADEAIYSEDPLISIRGLNASVENCVHLAPAQYQWEYNRFRFPKSHQLAREQKRNLFACKQHCDTNP</sequence>
<evidence type="ECO:0000256" key="6">
    <source>
        <dbReference type="ARBA" id="ARBA00023315"/>
    </source>
</evidence>
<dbReference type="Proteomes" id="UP000619761">
    <property type="component" value="Unassembled WGS sequence"/>
</dbReference>
<comment type="caution">
    <text evidence="7">The sequence shown here is derived from an EMBL/GenBank/DDBJ whole genome shotgun (WGS) entry which is preliminary data.</text>
</comment>
<evidence type="ECO:0000256" key="3">
    <source>
        <dbReference type="ARBA" id="ARBA00022519"/>
    </source>
</evidence>
<dbReference type="CDD" id="cd07984">
    <property type="entry name" value="LPLAT_LABLAT-like"/>
    <property type="match status" value="1"/>
</dbReference>
<evidence type="ECO:0000256" key="4">
    <source>
        <dbReference type="ARBA" id="ARBA00022679"/>
    </source>
</evidence>
<dbReference type="EMBL" id="BMYZ01000002">
    <property type="protein sequence ID" value="GGY77700.1"/>
    <property type="molecule type" value="Genomic_DNA"/>
</dbReference>
<organism evidence="7 8">
    <name type="scientific">Cellvibrio zantedeschiae</name>
    <dbReference type="NCBI Taxonomy" id="1237077"/>
    <lineage>
        <taxon>Bacteria</taxon>
        <taxon>Pseudomonadati</taxon>
        <taxon>Pseudomonadota</taxon>
        <taxon>Gammaproteobacteria</taxon>
        <taxon>Cellvibrionales</taxon>
        <taxon>Cellvibrionaceae</taxon>
        <taxon>Cellvibrio</taxon>
    </lineage>
</organism>
<evidence type="ECO:0000256" key="1">
    <source>
        <dbReference type="ARBA" id="ARBA00004533"/>
    </source>
</evidence>
<keyword evidence="4" id="KW-0808">Transferase</keyword>
<keyword evidence="2" id="KW-1003">Cell membrane</keyword>
<keyword evidence="6 7" id="KW-0012">Acyltransferase</keyword>
<dbReference type="PANTHER" id="PTHR30606:SF10">
    <property type="entry name" value="PHOSPHATIDYLINOSITOL MANNOSIDE ACYLTRANSFERASE"/>
    <property type="match status" value="1"/>
</dbReference>
<proteinExistence type="predicted"/>
<gene>
    <name evidence="7" type="ORF">GCM10011613_22840</name>
</gene>
<keyword evidence="5" id="KW-0472">Membrane</keyword>
<protein>
    <submittedName>
        <fullName evidence="7">Lipid A biosynthesis lauroyl acyltransferase</fullName>
    </submittedName>
</protein>
<evidence type="ECO:0000256" key="5">
    <source>
        <dbReference type="ARBA" id="ARBA00023136"/>
    </source>
</evidence>
<evidence type="ECO:0000256" key="2">
    <source>
        <dbReference type="ARBA" id="ARBA00022475"/>
    </source>
</evidence>
<dbReference type="PANTHER" id="PTHR30606">
    <property type="entry name" value="LIPID A BIOSYNTHESIS LAUROYL ACYLTRANSFERASE"/>
    <property type="match status" value="1"/>
</dbReference>